<dbReference type="GO" id="GO:0005576">
    <property type="term" value="C:extracellular region"/>
    <property type="evidence" value="ECO:0007669"/>
    <property type="project" value="UniProtKB-SubCell"/>
</dbReference>
<keyword evidence="2" id="KW-0964">Secreted</keyword>
<dbReference type="RefSeq" id="WP_000404152.1">
    <property type="nucleotide sequence ID" value="NZ_CP021061.1"/>
</dbReference>
<name>A0A1W6WMP4_BACTU</name>
<dbReference type="InterPro" id="IPR027797">
    <property type="entry name" value="PT-TG_dom"/>
</dbReference>
<comment type="subcellular location">
    <subcellularLocation>
        <location evidence="1">Secreted</location>
    </subcellularLocation>
</comment>
<evidence type="ECO:0000313" key="6">
    <source>
        <dbReference type="Proteomes" id="UP000194143"/>
    </source>
</evidence>
<organism evidence="5 6">
    <name type="scientific">Bacillus thuringiensis</name>
    <dbReference type="NCBI Taxonomy" id="1428"/>
    <lineage>
        <taxon>Bacteria</taxon>
        <taxon>Bacillati</taxon>
        <taxon>Bacillota</taxon>
        <taxon>Bacilli</taxon>
        <taxon>Bacillales</taxon>
        <taxon>Bacillaceae</taxon>
        <taxon>Bacillus</taxon>
        <taxon>Bacillus cereus group</taxon>
    </lineage>
</organism>
<accession>A0A1W6WMP4</accession>
<feature type="domain" description="Pre-toxin TG" evidence="4">
    <location>
        <begin position="108"/>
        <end position="174"/>
    </location>
</feature>
<proteinExistence type="predicted"/>
<dbReference type="GeneID" id="67466585"/>
<evidence type="ECO:0000256" key="3">
    <source>
        <dbReference type="SAM" id="Coils"/>
    </source>
</evidence>
<evidence type="ECO:0000256" key="1">
    <source>
        <dbReference type="ARBA" id="ARBA00004613"/>
    </source>
</evidence>
<dbReference type="Pfam" id="PF06013">
    <property type="entry name" value="WXG100"/>
    <property type="match status" value="1"/>
</dbReference>
<evidence type="ECO:0000259" key="4">
    <source>
        <dbReference type="Pfam" id="PF14449"/>
    </source>
</evidence>
<dbReference type="SUPFAM" id="SSF140453">
    <property type="entry name" value="EsxAB dimer-like"/>
    <property type="match status" value="1"/>
</dbReference>
<keyword evidence="3" id="KW-0175">Coiled coil</keyword>
<protein>
    <recommendedName>
        <fullName evidence="4">Pre-toxin TG domain-containing protein</fullName>
    </recommendedName>
</protein>
<dbReference type="Proteomes" id="UP000194143">
    <property type="component" value="Chromosome"/>
</dbReference>
<dbReference type="Gene3D" id="1.10.287.850">
    <property type="entry name" value="HP0062-like domain"/>
    <property type="match status" value="1"/>
</dbReference>
<dbReference type="NCBIfam" id="TIGR03930">
    <property type="entry name" value="WXG100_ESAT6"/>
    <property type="match status" value="1"/>
</dbReference>
<reference evidence="5 6" key="1">
    <citation type="submission" date="2017-04" db="EMBL/GenBank/DDBJ databases">
        <title>Complete Genome Sequence of Bacillus thuringiensis type Strain ATCC 10792.</title>
        <authorList>
            <person name="Oh D.-H."/>
            <person name="Park B.-J."/>
            <person name="Shuai W."/>
            <person name="Chelliah R."/>
        </authorList>
    </citation>
    <scope>NUCLEOTIDE SEQUENCE [LARGE SCALE GENOMIC DNA]</scope>
    <source>
        <strain evidence="5 6">ATCC 10792</strain>
    </source>
</reference>
<dbReference type="EMBL" id="CP021061">
    <property type="protein sequence ID" value="ARP57529.1"/>
    <property type="molecule type" value="Genomic_DNA"/>
</dbReference>
<dbReference type="InterPro" id="IPR036689">
    <property type="entry name" value="ESAT-6-like_sf"/>
</dbReference>
<dbReference type="AlphaFoldDB" id="A0A1W6WMP4"/>
<dbReference type="InterPro" id="IPR010310">
    <property type="entry name" value="T7SS_ESAT-6-like"/>
</dbReference>
<evidence type="ECO:0000256" key="2">
    <source>
        <dbReference type="ARBA" id="ARBA00022525"/>
    </source>
</evidence>
<keyword evidence="6" id="KW-1185">Reference proteome</keyword>
<dbReference type="Gene3D" id="1.10.287.700">
    <property type="entry name" value="Helix hairpin bin"/>
    <property type="match status" value="1"/>
</dbReference>
<feature type="coiled-coil region" evidence="3">
    <location>
        <begin position="61"/>
        <end position="95"/>
    </location>
</feature>
<dbReference type="Pfam" id="PF14449">
    <property type="entry name" value="PT-TG"/>
    <property type="match status" value="1"/>
</dbReference>
<evidence type="ECO:0000313" key="5">
    <source>
        <dbReference type="EMBL" id="ARP57529.1"/>
    </source>
</evidence>
<sequence>MEIKVKPEQLEQIAKNISEMQTHSQTIQQNLNQSMFSIQMQWQGATSQHFYGEYMRSMRLMESYIRNLQVTEKELRRIAQKFRQADEEYQKKQNEKLKETHKKEKKHEKSWWEKGIEGAAEFIGVNDAIRAVTGKDPITGKELSSKERLIAAGWTLLNFVPVGKVASLAGKGIKYVASSFGKTIVKAGKRLGEGVTMVAGKAGKAAVDGIKTASHKVTEGVNFVASTAKGFADKIGNLWNKGATTVKTTFLQGNEKIQHAVKKLLEYKWIPGEGKGFAMAGVGNVSGGQYSLKEAYQYMESKVVKGTGEGSKIENISKLTTEDIPTAKSGKFNDFFNSLSSAELDGLWKDKKIRKKIERQLREPGGLHEWHLVSRAPQFKFWDISAEKIKDLRTAISDVKFVNPKGVHGGLGSTKAHNELLAIIDTSNDYNTFIRRLNNWAYYRLEGGISSLPEGLRLK</sequence>
<gene>
    <name evidence="5" type="ORF">CAB88_10705</name>
</gene>